<dbReference type="Gene3D" id="6.10.250.600">
    <property type="match status" value="1"/>
</dbReference>
<evidence type="ECO:0000259" key="9">
    <source>
        <dbReference type="Pfam" id="PF18158"/>
    </source>
</evidence>
<dbReference type="InterPro" id="IPR053998">
    <property type="entry name" value="ACDH-11_C"/>
</dbReference>
<dbReference type="eggNOG" id="KOG0137">
    <property type="taxonomic scope" value="Eukaryota"/>
</dbReference>
<dbReference type="InterPro" id="IPR036250">
    <property type="entry name" value="AcylCo_DH-like_C"/>
</dbReference>
<dbReference type="Gene3D" id="1.20.140.10">
    <property type="entry name" value="Butyryl-CoA Dehydrogenase, subunit A, domain 3"/>
    <property type="match status" value="1"/>
</dbReference>
<dbReference type="InterPro" id="IPR009100">
    <property type="entry name" value="AcylCoA_DH/oxidase_NM_dom_sf"/>
</dbReference>
<keyword evidence="5" id="KW-0560">Oxidoreductase</keyword>
<sequence length="603" mass="66772">MSTQKPFPTATSDSGFRQEPPQLKNQYQDDIVFKNILKKLLPSAVLSDIEPDLSQFGERVITEIAAMGEDVETPNNYPQLKQYDAWCRRVDEISTAQGWKDLNDVAAKEGLIAIAYERKYNEYSRVYQFAKQYLYAPSSAMYSCPLSMTDGAARVLELLGTQEMKDKYYTRLTSRDPSTFWTSGQWMTERPGGSDVGQSETQAELLDEKTNTWSVSGFKWFSSATTADLTMLLARTIDPKEGTVKTGSKGLSLYIAEMRQPDGQLNGVRVHRLKNKYGTKGLPTAELQLSGMKANLASIDDANTQQLGKPGRGVPNIASILNITRIYACLGVVCALRRSLAIAKDFAYKRRAFNSSLDKTPLHITTLAQLELVFRAGAQISFYAVQLLGRTECVQDSKQDAAILRFLTPIAKAYVCKIGVNACSEAMEALGGQGYMEEIGIGRQLRDAQVNTIWEGTTNVLAMDVIRVIKETKGQCLGAFEQMIREKVDRSVKASSRLADAAKSIDIALNNIKQFFTQSMKNKLEMEANARQLTFALGRTLAGALFLEQAAFDITHNIEGAEEDVIVANKWCNAREFTQSLIPTNADIISEEAKIVFGASAKI</sequence>
<dbReference type="VEuPathDB" id="FungiDB:HMPREF1544_10947"/>
<organism evidence="11 12">
    <name type="scientific">Mucor circinelloides f. circinelloides (strain 1006PhL)</name>
    <name type="common">Mucormycosis agent</name>
    <name type="synonym">Calyptromyces circinelloides</name>
    <dbReference type="NCBI Taxonomy" id="1220926"/>
    <lineage>
        <taxon>Eukaryota</taxon>
        <taxon>Fungi</taxon>
        <taxon>Fungi incertae sedis</taxon>
        <taxon>Mucoromycota</taxon>
        <taxon>Mucoromycotina</taxon>
        <taxon>Mucoromycetes</taxon>
        <taxon>Mucorales</taxon>
        <taxon>Mucorineae</taxon>
        <taxon>Mucoraceae</taxon>
        <taxon>Mucor</taxon>
    </lineage>
</organism>
<dbReference type="OrthoDB" id="10251155at2759"/>
<dbReference type="Pfam" id="PF02770">
    <property type="entry name" value="Acyl-CoA_dh_M"/>
    <property type="match status" value="1"/>
</dbReference>
<evidence type="ECO:0008006" key="13">
    <source>
        <dbReference type="Google" id="ProtNLM"/>
    </source>
</evidence>
<evidence type="ECO:0000256" key="3">
    <source>
        <dbReference type="ARBA" id="ARBA00022630"/>
    </source>
</evidence>
<evidence type="ECO:0000256" key="4">
    <source>
        <dbReference type="ARBA" id="ARBA00022827"/>
    </source>
</evidence>
<dbReference type="InterPro" id="IPR052904">
    <property type="entry name" value="Acyl-CoA_dehydrogenase-like"/>
</dbReference>
<dbReference type="SUPFAM" id="SSF47203">
    <property type="entry name" value="Acyl-CoA dehydrogenase C-terminal domain-like"/>
    <property type="match status" value="1"/>
</dbReference>
<feature type="domain" description="Adaptive response protein AidB N-terminal" evidence="9">
    <location>
        <begin position="25"/>
        <end position="175"/>
    </location>
</feature>
<evidence type="ECO:0000256" key="2">
    <source>
        <dbReference type="ARBA" id="ARBA00009347"/>
    </source>
</evidence>
<proteinExistence type="inferred from homology"/>
<dbReference type="InParanoid" id="S2J2C4"/>
<dbReference type="Gene3D" id="2.40.110.20">
    <property type="match status" value="1"/>
</dbReference>
<dbReference type="Proteomes" id="UP000014254">
    <property type="component" value="Unassembled WGS sequence"/>
</dbReference>
<dbReference type="PANTHER" id="PTHR42707">
    <property type="entry name" value="ACYL-COA DEHYDROGENASE"/>
    <property type="match status" value="1"/>
</dbReference>
<dbReference type="STRING" id="1220926.S2J2C4"/>
<feature type="domain" description="Acyl-CoA dehydrogenase 11-like C-terminal" evidence="10">
    <location>
        <begin position="475"/>
        <end position="597"/>
    </location>
</feature>
<dbReference type="EMBL" id="KE124120">
    <property type="protein sequence ID" value="EPB82307.1"/>
    <property type="molecule type" value="Genomic_DNA"/>
</dbReference>
<evidence type="ECO:0000256" key="6">
    <source>
        <dbReference type="SAM" id="MobiDB-lite"/>
    </source>
</evidence>
<feature type="domain" description="Acyl-CoA oxidase/dehydrogenase middle" evidence="8">
    <location>
        <begin position="185"/>
        <end position="290"/>
    </location>
</feature>
<evidence type="ECO:0000259" key="10">
    <source>
        <dbReference type="Pfam" id="PF22217"/>
    </source>
</evidence>
<comment type="similarity">
    <text evidence="2 5">Belongs to the acyl-CoA dehydrogenase family.</text>
</comment>
<feature type="domain" description="Acyl-CoA dehydrogenase/oxidase C-terminal" evidence="7">
    <location>
        <begin position="311"/>
        <end position="468"/>
    </location>
</feature>
<evidence type="ECO:0000259" key="7">
    <source>
        <dbReference type="Pfam" id="PF00441"/>
    </source>
</evidence>
<dbReference type="PANTHER" id="PTHR42707:SF2">
    <property type="entry name" value="ACD11 DEHYDROGENASE"/>
    <property type="match status" value="1"/>
</dbReference>
<reference evidence="12" key="1">
    <citation type="submission" date="2013-05" db="EMBL/GenBank/DDBJ databases">
        <title>The Genome sequence of Mucor circinelloides f. circinelloides 1006PhL.</title>
        <authorList>
            <consortium name="The Broad Institute Genomics Platform"/>
            <person name="Cuomo C."/>
            <person name="Earl A."/>
            <person name="Findley K."/>
            <person name="Lee S.C."/>
            <person name="Walker B."/>
            <person name="Young S."/>
            <person name="Zeng Q."/>
            <person name="Gargeya S."/>
            <person name="Fitzgerald M."/>
            <person name="Haas B."/>
            <person name="Abouelleil A."/>
            <person name="Allen A.W."/>
            <person name="Alvarado L."/>
            <person name="Arachchi H.M."/>
            <person name="Berlin A.M."/>
            <person name="Chapman S.B."/>
            <person name="Gainer-Dewar J."/>
            <person name="Goldberg J."/>
            <person name="Griggs A."/>
            <person name="Gujja S."/>
            <person name="Hansen M."/>
            <person name="Howarth C."/>
            <person name="Imamovic A."/>
            <person name="Ireland A."/>
            <person name="Larimer J."/>
            <person name="McCowan C."/>
            <person name="Murphy C."/>
            <person name="Pearson M."/>
            <person name="Poon T.W."/>
            <person name="Priest M."/>
            <person name="Roberts A."/>
            <person name="Saif S."/>
            <person name="Shea T."/>
            <person name="Sisk P."/>
            <person name="Sykes S."/>
            <person name="Wortman J."/>
            <person name="Nusbaum C."/>
            <person name="Birren B."/>
        </authorList>
    </citation>
    <scope>NUCLEOTIDE SEQUENCE [LARGE SCALE GENOMIC DNA]</scope>
    <source>
        <strain evidence="12">1006PhL</strain>
    </source>
</reference>
<dbReference type="Pfam" id="PF18158">
    <property type="entry name" value="AidB_N"/>
    <property type="match status" value="1"/>
</dbReference>
<evidence type="ECO:0000313" key="12">
    <source>
        <dbReference type="Proteomes" id="UP000014254"/>
    </source>
</evidence>
<evidence type="ECO:0000259" key="8">
    <source>
        <dbReference type="Pfam" id="PF02770"/>
    </source>
</evidence>
<keyword evidence="4 5" id="KW-0274">FAD</keyword>
<dbReference type="AlphaFoldDB" id="S2J2C4"/>
<dbReference type="Pfam" id="PF00441">
    <property type="entry name" value="Acyl-CoA_dh_1"/>
    <property type="match status" value="1"/>
</dbReference>
<dbReference type="OMA" id="IEMVAMT"/>
<dbReference type="InterPro" id="IPR009075">
    <property type="entry name" value="AcylCo_DH/oxidase_C"/>
</dbReference>
<protein>
    <recommendedName>
        <fullName evidence="13">Acyl-CoA dehydrogenase</fullName>
    </recommendedName>
</protein>
<evidence type="ECO:0000256" key="5">
    <source>
        <dbReference type="RuleBase" id="RU362125"/>
    </source>
</evidence>
<dbReference type="InterPro" id="IPR006089">
    <property type="entry name" value="Acyl-CoA_DH_CS"/>
</dbReference>
<dbReference type="PROSITE" id="PS00073">
    <property type="entry name" value="ACYL_COA_DH_2"/>
    <property type="match status" value="1"/>
</dbReference>
<dbReference type="GO" id="GO:0003995">
    <property type="term" value="F:acyl-CoA dehydrogenase activity"/>
    <property type="evidence" value="ECO:0007669"/>
    <property type="project" value="InterPro"/>
</dbReference>
<dbReference type="Pfam" id="PF22217">
    <property type="entry name" value="ACDH-11_C"/>
    <property type="match status" value="1"/>
</dbReference>
<keyword evidence="3 5" id="KW-0285">Flavoprotein</keyword>
<feature type="compositionally biased region" description="Polar residues" evidence="6">
    <location>
        <begin position="1"/>
        <end position="15"/>
    </location>
</feature>
<dbReference type="SUPFAM" id="SSF56645">
    <property type="entry name" value="Acyl-CoA dehydrogenase NM domain-like"/>
    <property type="match status" value="1"/>
</dbReference>
<dbReference type="InterPro" id="IPR006091">
    <property type="entry name" value="Acyl-CoA_Oxase/DH_mid-dom"/>
</dbReference>
<feature type="region of interest" description="Disordered" evidence="6">
    <location>
        <begin position="1"/>
        <end position="21"/>
    </location>
</feature>
<evidence type="ECO:0000256" key="1">
    <source>
        <dbReference type="ARBA" id="ARBA00001974"/>
    </source>
</evidence>
<keyword evidence="12" id="KW-1185">Reference proteome</keyword>
<comment type="cofactor">
    <cofactor evidence="1 5">
        <name>FAD</name>
        <dbReference type="ChEBI" id="CHEBI:57692"/>
    </cofactor>
</comment>
<accession>S2J2C4</accession>
<dbReference type="InterPro" id="IPR041504">
    <property type="entry name" value="AidB_N"/>
</dbReference>
<evidence type="ECO:0000313" key="11">
    <source>
        <dbReference type="EMBL" id="EPB82307.1"/>
    </source>
</evidence>
<gene>
    <name evidence="11" type="ORF">HMPREF1544_10947</name>
</gene>
<name>S2J2C4_MUCC1</name>